<gene>
    <name evidence="2" type="ORF">CVT24_003404</name>
</gene>
<dbReference type="EMBL" id="NHTK01001375">
    <property type="protein sequence ID" value="PPQ98849.1"/>
    <property type="molecule type" value="Genomic_DNA"/>
</dbReference>
<feature type="transmembrane region" description="Helical" evidence="1">
    <location>
        <begin position="21"/>
        <end position="38"/>
    </location>
</feature>
<evidence type="ECO:0000313" key="2">
    <source>
        <dbReference type="EMBL" id="PPQ98849.1"/>
    </source>
</evidence>
<dbReference type="InParanoid" id="A0A409Y792"/>
<keyword evidence="1" id="KW-1133">Transmembrane helix</keyword>
<organism evidence="2 3">
    <name type="scientific">Panaeolus cyanescens</name>
    <dbReference type="NCBI Taxonomy" id="181874"/>
    <lineage>
        <taxon>Eukaryota</taxon>
        <taxon>Fungi</taxon>
        <taxon>Dikarya</taxon>
        <taxon>Basidiomycota</taxon>
        <taxon>Agaricomycotina</taxon>
        <taxon>Agaricomycetes</taxon>
        <taxon>Agaricomycetidae</taxon>
        <taxon>Agaricales</taxon>
        <taxon>Agaricineae</taxon>
        <taxon>Galeropsidaceae</taxon>
        <taxon>Panaeolus</taxon>
    </lineage>
</organism>
<feature type="transmembrane region" description="Helical" evidence="1">
    <location>
        <begin position="44"/>
        <end position="66"/>
    </location>
</feature>
<protein>
    <submittedName>
        <fullName evidence="2">Uncharacterized protein</fullName>
    </submittedName>
</protein>
<feature type="transmembrane region" description="Helical" evidence="1">
    <location>
        <begin position="120"/>
        <end position="141"/>
    </location>
</feature>
<keyword evidence="1" id="KW-0812">Transmembrane</keyword>
<accession>A0A409Y792</accession>
<proteinExistence type="predicted"/>
<comment type="caution">
    <text evidence="2">The sequence shown here is derived from an EMBL/GenBank/DDBJ whole genome shotgun (WGS) entry which is preliminary data.</text>
</comment>
<reference evidence="2 3" key="1">
    <citation type="journal article" date="2018" name="Evol. Lett.">
        <title>Horizontal gene cluster transfer increased hallucinogenic mushroom diversity.</title>
        <authorList>
            <person name="Reynolds H.T."/>
            <person name="Vijayakumar V."/>
            <person name="Gluck-Thaler E."/>
            <person name="Korotkin H.B."/>
            <person name="Matheny P.B."/>
            <person name="Slot J.C."/>
        </authorList>
    </citation>
    <scope>NUCLEOTIDE SEQUENCE [LARGE SCALE GENOMIC DNA]</scope>
    <source>
        <strain evidence="2 3">2629</strain>
    </source>
</reference>
<evidence type="ECO:0000256" key="1">
    <source>
        <dbReference type="SAM" id="Phobius"/>
    </source>
</evidence>
<dbReference type="Proteomes" id="UP000284842">
    <property type="component" value="Unassembled WGS sequence"/>
</dbReference>
<evidence type="ECO:0000313" key="3">
    <source>
        <dbReference type="Proteomes" id="UP000284842"/>
    </source>
</evidence>
<sequence>MADRLQRNAPGVPQTLTQLKFVSVGLAIGAIVTSSMDGGRYGYVSTYVVMVCGFLVFAFVGIPTIIARRQGRASSSYYFGVVFSAWLLMTLWIGLCGFLASLTYHAMHSHAKDELPMQMWLGVTLALAVLETVVMVGVAVLTEKEWRRIRYPDPLIGASTYVTF</sequence>
<feature type="transmembrane region" description="Helical" evidence="1">
    <location>
        <begin position="78"/>
        <end position="100"/>
    </location>
</feature>
<dbReference type="OrthoDB" id="10336973at2759"/>
<keyword evidence="3" id="KW-1185">Reference proteome</keyword>
<keyword evidence="1" id="KW-0472">Membrane</keyword>
<name>A0A409Y792_9AGAR</name>
<dbReference type="AlphaFoldDB" id="A0A409Y792"/>